<keyword evidence="3 7" id="KW-0328">Glycosyltransferase</keyword>
<name>A0AAV2ZWQ9_PYXAD</name>
<evidence type="ECO:0000256" key="4">
    <source>
        <dbReference type="ARBA" id="ARBA00022679"/>
    </source>
</evidence>
<dbReference type="Proteomes" id="UP001181693">
    <property type="component" value="Unassembled WGS sequence"/>
</dbReference>
<gene>
    <name evidence="8" type="ORF">GDO54_003390</name>
</gene>
<feature type="transmembrane region" description="Helical" evidence="7">
    <location>
        <begin position="10"/>
        <end position="29"/>
    </location>
</feature>
<protein>
    <recommendedName>
        <fullName evidence="7">L-Fucosyltransferase</fullName>
        <ecNumber evidence="7">2.4.1.-</ecNumber>
    </recommendedName>
</protein>
<keyword evidence="7" id="KW-1133">Transmembrane helix</keyword>
<proteinExistence type="inferred from homology"/>
<comment type="catalytic activity">
    <reaction evidence="6">
        <text>a ganglioside GM1 + GDP-beta-L-fucose = a ganglioside Fuc-GM1 + GDP + H(+)</text>
        <dbReference type="Rhea" id="RHEA:48292"/>
        <dbReference type="ChEBI" id="CHEBI:15378"/>
        <dbReference type="ChEBI" id="CHEBI:57273"/>
        <dbReference type="ChEBI" id="CHEBI:58189"/>
        <dbReference type="ChEBI" id="CHEBI:82639"/>
        <dbReference type="ChEBI" id="CHEBI:90189"/>
    </reaction>
    <physiologicalReaction direction="left-to-right" evidence="6">
        <dbReference type="Rhea" id="RHEA:48293"/>
    </physiologicalReaction>
</comment>
<dbReference type="CDD" id="cd11301">
    <property type="entry name" value="Fut1_Fut2_like"/>
    <property type="match status" value="1"/>
</dbReference>
<dbReference type="GO" id="GO:0008107">
    <property type="term" value="F:galactoside 2-alpha-L-fucosyltransferase activity"/>
    <property type="evidence" value="ECO:0007669"/>
    <property type="project" value="InterPro"/>
</dbReference>
<keyword evidence="7" id="KW-0325">Glycoprotein</keyword>
<keyword evidence="4 7" id="KW-0808">Transferase</keyword>
<reference evidence="8" key="1">
    <citation type="thesis" date="2020" institute="ProQuest LLC" country="789 East Eisenhower Parkway, Ann Arbor, MI, USA">
        <title>Comparative Genomics and Chromosome Evolution.</title>
        <authorList>
            <person name="Mudd A.B."/>
        </authorList>
    </citation>
    <scope>NUCLEOTIDE SEQUENCE</scope>
    <source>
        <strain evidence="8">1538</strain>
        <tissue evidence="8">Blood</tissue>
    </source>
</reference>
<dbReference type="AlphaFoldDB" id="A0AAV2ZWQ9"/>
<evidence type="ECO:0000256" key="3">
    <source>
        <dbReference type="ARBA" id="ARBA00022676"/>
    </source>
</evidence>
<comment type="similarity">
    <text evidence="7">Belongs to the glycosyltransferase 11 family.</text>
</comment>
<evidence type="ECO:0000256" key="2">
    <source>
        <dbReference type="ARBA" id="ARBA00004922"/>
    </source>
</evidence>
<keyword evidence="7" id="KW-0472">Membrane</keyword>
<evidence type="ECO:0000313" key="8">
    <source>
        <dbReference type="EMBL" id="DBA15937.1"/>
    </source>
</evidence>
<dbReference type="EMBL" id="DYDO01000011">
    <property type="protein sequence ID" value="DBA15937.1"/>
    <property type="molecule type" value="Genomic_DNA"/>
</dbReference>
<dbReference type="EC" id="2.4.1.-" evidence="7"/>
<dbReference type="InterPro" id="IPR002516">
    <property type="entry name" value="Glyco_trans_11"/>
</dbReference>
<comment type="caution">
    <text evidence="8">The sequence shown here is derived from an EMBL/GenBank/DDBJ whole genome shotgun (WGS) entry which is preliminary data.</text>
</comment>
<dbReference type="GO" id="GO:0005975">
    <property type="term" value="P:carbohydrate metabolic process"/>
    <property type="evidence" value="ECO:0007669"/>
    <property type="project" value="InterPro"/>
</dbReference>
<sequence length="357" mass="40948">MELPNKKKKILLLGCIFVSIVVFSVLYRLQLHIEFLNFSANLPISIICPDKDNKPAKSNRNLHDSGTEEIMSKCKNTGIWTIKPDGRLGNHMGEYATLYALAKANGRQAFILGDMHNYLAPIFKITLPVLHNNVAVRVPFQEYWIHDWMSEEYNHIEGSFIKLTGYPCSWTFFHHLQDEIRREFTIHDYLKNEANHVLETIKGSRKNATYIGVHVRRGDYVNVMPNVWKGVIADRGYLEKAMNYFRNKYEEPVFVVTSNGMDWCKENIDNSKGDVYFSGDGNESTPGKDFALLVSCNHTIMTIGTFGFWASYLVGGETIYLTNFTLPESEFLKLFHYDAAFLPEWIGIPADLSPLKH</sequence>
<dbReference type="GO" id="GO:0032580">
    <property type="term" value="C:Golgi cisterna membrane"/>
    <property type="evidence" value="ECO:0007669"/>
    <property type="project" value="UniProtKB-SubCell"/>
</dbReference>
<evidence type="ECO:0000256" key="5">
    <source>
        <dbReference type="ARBA" id="ARBA00022968"/>
    </source>
</evidence>
<evidence type="ECO:0000256" key="1">
    <source>
        <dbReference type="ARBA" id="ARBA00004447"/>
    </source>
</evidence>
<keyword evidence="7" id="KW-0333">Golgi apparatus</keyword>
<comment type="pathway">
    <text evidence="2 7">Protein modification; protein glycosylation.</text>
</comment>
<evidence type="ECO:0000256" key="7">
    <source>
        <dbReference type="RuleBase" id="RU363129"/>
    </source>
</evidence>
<evidence type="ECO:0000313" key="9">
    <source>
        <dbReference type="Proteomes" id="UP001181693"/>
    </source>
</evidence>
<dbReference type="PANTHER" id="PTHR11927">
    <property type="entry name" value="GALACTOSIDE 2-L-FUCOSYLTRANSFERASE"/>
    <property type="match status" value="1"/>
</dbReference>
<keyword evidence="5 7" id="KW-0735">Signal-anchor</keyword>
<comment type="subcellular location">
    <subcellularLocation>
        <location evidence="1 7">Golgi apparatus</location>
        <location evidence="1 7">Golgi stack membrane</location>
        <topology evidence="1 7">Single-pass type II membrane protein</topology>
    </subcellularLocation>
</comment>
<organism evidence="8 9">
    <name type="scientific">Pyxicephalus adspersus</name>
    <name type="common">African bullfrog</name>
    <dbReference type="NCBI Taxonomy" id="30357"/>
    <lineage>
        <taxon>Eukaryota</taxon>
        <taxon>Metazoa</taxon>
        <taxon>Chordata</taxon>
        <taxon>Craniata</taxon>
        <taxon>Vertebrata</taxon>
        <taxon>Euteleostomi</taxon>
        <taxon>Amphibia</taxon>
        <taxon>Batrachia</taxon>
        <taxon>Anura</taxon>
        <taxon>Neobatrachia</taxon>
        <taxon>Ranoidea</taxon>
        <taxon>Pyxicephalidae</taxon>
        <taxon>Pyxicephalinae</taxon>
        <taxon>Pyxicephalus</taxon>
    </lineage>
</organism>
<accession>A0AAV2ZWQ9</accession>
<dbReference type="PANTHER" id="PTHR11927:SF12">
    <property type="entry name" value="L-FUCOSYLTRANSFERASE"/>
    <property type="match status" value="1"/>
</dbReference>
<evidence type="ECO:0000256" key="6">
    <source>
        <dbReference type="ARBA" id="ARBA00043729"/>
    </source>
</evidence>
<keyword evidence="7" id="KW-0812">Transmembrane</keyword>
<dbReference type="Pfam" id="PF01531">
    <property type="entry name" value="Glyco_transf_11"/>
    <property type="match status" value="1"/>
</dbReference>
<keyword evidence="9" id="KW-1185">Reference proteome</keyword>